<evidence type="ECO:0000259" key="3">
    <source>
        <dbReference type="PROSITE" id="PS50103"/>
    </source>
</evidence>
<feature type="region of interest" description="Disordered" evidence="2">
    <location>
        <begin position="602"/>
        <end position="677"/>
    </location>
</feature>
<feature type="region of interest" description="Disordered" evidence="2">
    <location>
        <begin position="77"/>
        <end position="140"/>
    </location>
</feature>
<feature type="region of interest" description="Disordered" evidence="2">
    <location>
        <begin position="1665"/>
        <end position="1700"/>
    </location>
</feature>
<dbReference type="STRING" id="100787.A0A0G4MGU6"/>
<feature type="region of interest" description="Disordered" evidence="2">
    <location>
        <begin position="322"/>
        <end position="346"/>
    </location>
</feature>
<organism evidence="4 5">
    <name type="scientific">Verticillium longisporum</name>
    <name type="common">Verticillium dahliae var. longisporum</name>
    <dbReference type="NCBI Taxonomy" id="100787"/>
    <lineage>
        <taxon>Eukaryota</taxon>
        <taxon>Fungi</taxon>
        <taxon>Dikarya</taxon>
        <taxon>Ascomycota</taxon>
        <taxon>Pezizomycotina</taxon>
        <taxon>Sordariomycetes</taxon>
        <taxon>Hypocreomycetidae</taxon>
        <taxon>Glomerellales</taxon>
        <taxon>Plectosphaerellaceae</taxon>
        <taxon>Verticillium</taxon>
    </lineage>
</organism>
<evidence type="ECO:0000313" key="5">
    <source>
        <dbReference type="Proteomes" id="UP000044602"/>
    </source>
</evidence>
<evidence type="ECO:0000256" key="1">
    <source>
        <dbReference type="PROSITE-ProRule" id="PRU00723"/>
    </source>
</evidence>
<name>A0A0G4MGU6_VERLO</name>
<reference evidence="4 5" key="1">
    <citation type="submission" date="2015-05" db="EMBL/GenBank/DDBJ databases">
        <authorList>
            <person name="Wang D.B."/>
            <person name="Wang M."/>
        </authorList>
    </citation>
    <scope>NUCLEOTIDE SEQUENCE [LARGE SCALE GENOMIC DNA]</scope>
    <source>
        <strain evidence="4">VL1</strain>
    </source>
</reference>
<feature type="region of interest" description="Disordered" evidence="2">
    <location>
        <begin position="1737"/>
        <end position="2006"/>
    </location>
</feature>
<feature type="compositionally biased region" description="Low complexity" evidence="2">
    <location>
        <begin position="365"/>
        <end position="378"/>
    </location>
</feature>
<proteinExistence type="predicted"/>
<feature type="region of interest" description="Disordered" evidence="2">
    <location>
        <begin position="365"/>
        <end position="384"/>
    </location>
</feature>
<feature type="compositionally biased region" description="Acidic residues" evidence="2">
    <location>
        <begin position="908"/>
        <end position="921"/>
    </location>
</feature>
<feature type="compositionally biased region" description="Polar residues" evidence="2">
    <location>
        <begin position="1665"/>
        <end position="1677"/>
    </location>
</feature>
<feature type="compositionally biased region" description="Polar residues" evidence="2">
    <location>
        <begin position="1915"/>
        <end position="1930"/>
    </location>
</feature>
<feature type="compositionally biased region" description="Polar residues" evidence="2">
    <location>
        <begin position="1176"/>
        <end position="1190"/>
    </location>
</feature>
<feature type="compositionally biased region" description="Low complexity" evidence="2">
    <location>
        <begin position="1344"/>
        <end position="1365"/>
    </location>
</feature>
<dbReference type="GO" id="GO:0008270">
    <property type="term" value="F:zinc ion binding"/>
    <property type="evidence" value="ECO:0007669"/>
    <property type="project" value="UniProtKB-KW"/>
</dbReference>
<dbReference type="GO" id="GO:0000178">
    <property type="term" value="C:exosome (RNase complex)"/>
    <property type="evidence" value="ECO:0007669"/>
    <property type="project" value="TreeGrafter"/>
</dbReference>
<feature type="region of interest" description="Disordered" evidence="2">
    <location>
        <begin position="714"/>
        <end position="983"/>
    </location>
</feature>
<feature type="compositionally biased region" description="Polar residues" evidence="2">
    <location>
        <begin position="1867"/>
        <end position="1887"/>
    </location>
</feature>
<keyword evidence="1" id="KW-0479">Metal-binding</keyword>
<feature type="compositionally biased region" description="Pro residues" evidence="2">
    <location>
        <begin position="1046"/>
        <end position="1063"/>
    </location>
</feature>
<feature type="region of interest" description="Disordered" evidence="2">
    <location>
        <begin position="1419"/>
        <end position="1473"/>
    </location>
</feature>
<dbReference type="PANTHER" id="PTHR21563">
    <property type="entry name" value="ZINC FINGER C3H1 DOMAIN-CONTAINING PROTEIN"/>
    <property type="match status" value="1"/>
</dbReference>
<feature type="compositionally biased region" description="Polar residues" evidence="2">
    <location>
        <begin position="640"/>
        <end position="654"/>
    </location>
</feature>
<keyword evidence="1" id="KW-0862">Zinc</keyword>
<feature type="compositionally biased region" description="Basic and acidic residues" evidence="2">
    <location>
        <begin position="667"/>
        <end position="677"/>
    </location>
</feature>
<protein>
    <recommendedName>
        <fullName evidence="3">C3H1-type domain-containing protein</fullName>
    </recommendedName>
</protein>
<feature type="region of interest" description="Disordered" evidence="2">
    <location>
        <begin position="1307"/>
        <end position="1371"/>
    </location>
</feature>
<feature type="region of interest" description="Disordered" evidence="2">
    <location>
        <begin position="1538"/>
        <end position="1597"/>
    </location>
</feature>
<feature type="compositionally biased region" description="Polar residues" evidence="2">
    <location>
        <begin position="1951"/>
        <end position="1967"/>
    </location>
</feature>
<feature type="region of interest" description="Disordered" evidence="2">
    <location>
        <begin position="394"/>
        <end position="450"/>
    </location>
</feature>
<feature type="compositionally biased region" description="Polar residues" evidence="2">
    <location>
        <begin position="1551"/>
        <end position="1561"/>
    </location>
</feature>
<feature type="compositionally biased region" description="Basic and acidic residues" evidence="2">
    <location>
        <begin position="963"/>
        <end position="974"/>
    </location>
</feature>
<feature type="region of interest" description="Disordered" evidence="2">
    <location>
        <begin position="1046"/>
        <end position="1068"/>
    </location>
</feature>
<dbReference type="PROSITE" id="PS50103">
    <property type="entry name" value="ZF_C3H1"/>
    <property type="match status" value="1"/>
</dbReference>
<feature type="compositionally biased region" description="Pro residues" evidence="2">
    <location>
        <begin position="1440"/>
        <end position="1456"/>
    </location>
</feature>
<keyword evidence="5" id="KW-1185">Reference proteome</keyword>
<feature type="compositionally biased region" description="Polar residues" evidence="2">
    <location>
        <begin position="1324"/>
        <end position="1334"/>
    </location>
</feature>
<feature type="compositionally biased region" description="Polar residues" evidence="2">
    <location>
        <begin position="528"/>
        <end position="538"/>
    </location>
</feature>
<feature type="compositionally biased region" description="Low complexity" evidence="2">
    <location>
        <begin position="1457"/>
        <end position="1468"/>
    </location>
</feature>
<feature type="compositionally biased region" description="Low complexity" evidence="2">
    <location>
        <begin position="434"/>
        <end position="445"/>
    </location>
</feature>
<feature type="domain" description="C3H1-type" evidence="3">
    <location>
        <begin position="2042"/>
        <end position="2070"/>
    </location>
</feature>
<feature type="region of interest" description="Disordered" evidence="2">
    <location>
        <begin position="518"/>
        <end position="575"/>
    </location>
</feature>
<feature type="compositionally biased region" description="Low complexity" evidence="2">
    <location>
        <begin position="153"/>
        <end position="186"/>
    </location>
</feature>
<feature type="region of interest" description="Disordered" evidence="2">
    <location>
        <begin position="17"/>
        <end position="47"/>
    </location>
</feature>
<sequence>MTYNSYYGGVPYQGQSSYAPSLYPAQPTYSQPASGQPPPNGNAFPSFNMASAQASYEQNRSVIPGLAFGASTSDVPAAWQQTHQPTHAQPSHEPNLVPASQYYQPHGGRSNGASNKRSEQPGNGLKRQHASDRAEEGELSEGEYDDLYEPTASNQQDQQHQNNSAQSGKQVWPDAAAGPGDAPTTGRDSYSPYLSPHEIQPALKPVMSQAVVRTKEQSSHPIASQVAAAPPAAPSADVLLQAKTKARSAILGLWSLDVRYDDFVSEGIDKDLVRVLFNDLGLDPVPGSHPVKDGGLGSHIPGLSSSNQNKGTRPVMPQNNVPHIAQPSASASSSAKEPVVAATGKAEERKDRIARLLAAKQALSGTTTAAVSTGTVGAENSNEKQLKLQQKMVALQKSREARAQKAASRKGSEAAQPAPPTTTNGLPSIPPPSLSVTSTPTHPLPAKVDIPVPDSARSVIPGLFMPSTSQHAQSPSNQRKRPVASDFDDYAQANIHTHPPGPLRKSKLVIDVSEGSDDDVEMEIGSGDESNTNVQSSDHPFRRTTSFRDVPPLSEPAGQRQFSDTGPARVATPPGHLAVMDKQIEAMKRKIALAEARKKLKSALSGSNGQAALPKSGGPTPETAADSDTATPSLRRVQSLDPSLSVGSNTNRSSPVAPETGSIKLPKNRDIARSGSDRLQRVRVLSQSLPGMQSRLQAKKSKLRLLQSQMARLEKEIEQEDAEKRSAEDELDGLQELVASGEDEPPYSPNGARRTTAQESIVDDAETALPLTSTIADKGADKEDTDGGVELPSLVRDDDAGKTAEPVTPSALESFTGGQTDPAIAAQHTPTLEMAAEAPKRSSPDTGVSSGASPVPVSGDSHASNVADHSGHPSPAAALSTAGSPGTGLGNQSRFEETDMQVDSPSGESEDTVAVIDDDDVLPLTDPGIGSQSPTGDVYAQPVQISVGIDESHPDEGLNNNAREPRPAHQDGRSSSENGFTPYESPFQLFRNYRYHPDFQKMVAGGLRSLTYSNKIDPNIPLTMTYNSYYGGVPYQAQSSYAPPLYPAQPTYPHPASGQPPPNGNAFASFNIASAQASYEQNRSVIPGLAFGASTSDVPAAWPQTHQPTHAQPSHEPNLVPASQYYQPRGGRSNGASNKRSEQPGNGLKSQHASDRAEEGELSEGEYDDLYEPTASNRQDQQHQNNSAQPGKQVWPNAAARPGDAPTTGRDSYSPYLSPHEIQPALKPVMSRAVVRTKEQPSHSTASQVAAAPPAAPSADSLLQAKTKARSAILGLWSLDVRYDDFVSEGIDKDLVRALFNDLGLDPVSDSHPNKDGGLGSQIPGLSSSNQNKGTRPVMPQSNVPHVAQPSAPASSSANEPVVAATGKAEERKDRIARLLAAKQALSGTTTAAVSTGTAGAENSNEKQLNLQQKMVALQKSREARAQKAASRKGSEAAQPAPPPTTNDLPSIPPPSLSVTSTPTHPLPAKVDIPVTDSARSVIPGLFMPSTSQHAQSPSNQRKRPVATDFDDYAQANIHTRPLGPSRKSKLVIDVSEGSDDDVEMEIGSGDESNTNVQTSDHPFRRTTSFRDVPPLSEPAGQRQFSDTGPARVTTPPGHLAVMDKQIEAMKRKIALAEARKKLKSALSGSNGQPALPKSGGRIPDAAADSDTATPFLRRVQSLDPSLSVGSNTNRSSPVAPETGSIKLPKNRDIARSGSDRLQRVRVLSQSLPGMQSRLQAKKSKLRLLQSQMARLEKEIEQEDAEKRSAEDELDGLQELVASSEDEPPSSPNGARRGTAQESIVDDAETALQPTSTIADKSTDKEDTDGGVELPSSVRNDDAEKTVEPVAPSASESLAGGQTDPAIDAQHTPALEIAAETSKKSSPDTGVSSGASPVPVTGNSHASNVADRSGHPSPAAALSTAGSPGTGQGNQSGNEETDMQVDSPSGESEDTVAVIDDDDVLPLTDPRTGSQSPTGDGSAQPVQISVGIDESHPDEGLNNNAREVQPRPSHQDGRSSSEKGFSPYESPFLLFRNYRYHPDFQKMVAGGLRSLTYSNKIDPNLPVCPDQLDGRRCPKGSECEYQHFESMKLPDDQILLQLGGTNVDGPMRVQYNNGLRELLQDMRQRNIKDFPSIAQGIVDYHNRFTGDPSRILTLGDVLI</sequence>
<feature type="compositionally biased region" description="Acidic residues" evidence="2">
    <location>
        <begin position="1931"/>
        <end position="1944"/>
    </location>
</feature>
<dbReference type="PANTHER" id="PTHR21563:SF3">
    <property type="entry name" value="ZINC FINGER C3H1 DOMAIN-CONTAINING PROTEIN"/>
    <property type="match status" value="1"/>
</dbReference>
<dbReference type="GO" id="GO:0005634">
    <property type="term" value="C:nucleus"/>
    <property type="evidence" value="ECO:0007669"/>
    <property type="project" value="TreeGrafter"/>
</dbReference>
<gene>
    <name evidence="4" type="ORF">BN1708_001154</name>
</gene>
<feature type="compositionally biased region" description="Polar residues" evidence="2">
    <location>
        <begin position="77"/>
        <end position="89"/>
    </location>
</feature>
<feature type="zinc finger region" description="C3H1-type" evidence="1">
    <location>
        <begin position="2042"/>
        <end position="2070"/>
    </location>
</feature>
<feature type="region of interest" description="Disordered" evidence="2">
    <location>
        <begin position="1625"/>
        <end position="1649"/>
    </location>
</feature>
<evidence type="ECO:0000256" key="2">
    <source>
        <dbReference type="SAM" id="MobiDB-lite"/>
    </source>
</evidence>
<accession>A0A0G4MGU6</accession>
<feature type="compositionally biased region" description="Basic and acidic residues" evidence="2">
    <location>
        <begin position="714"/>
        <end position="728"/>
    </location>
</feature>
<feature type="region of interest" description="Disordered" evidence="2">
    <location>
        <begin position="1099"/>
        <end position="1163"/>
    </location>
</feature>
<feature type="compositionally biased region" description="Low complexity" evidence="2">
    <location>
        <begin position="847"/>
        <end position="861"/>
    </location>
</feature>
<evidence type="ECO:0000313" key="4">
    <source>
        <dbReference type="EMBL" id="CRK33476.1"/>
    </source>
</evidence>
<feature type="region of interest" description="Disordered" evidence="2">
    <location>
        <begin position="1176"/>
        <end position="1254"/>
    </location>
</feature>
<keyword evidence="1" id="KW-0863">Zinc-finger</keyword>
<dbReference type="Proteomes" id="UP000044602">
    <property type="component" value="Unassembled WGS sequence"/>
</dbReference>
<feature type="compositionally biased region" description="Basic and acidic residues" evidence="2">
    <location>
        <begin position="1690"/>
        <end position="1700"/>
    </location>
</feature>
<dbReference type="EMBL" id="CVQH01022527">
    <property type="protein sequence ID" value="CRK33476.1"/>
    <property type="molecule type" value="Genomic_DNA"/>
</dbReference>
<feature type="compositionally biased region" description="Basic and acidic residues" evidence="2">
    <location>
        <begin position="1737"/>
        <end position="1751"/>
    </location>
</feature>
<dbReference type="InterPro" id="IPR039278">
    <property type="entry name" value="Red1"/>
</dbReference>
<feature type="region of interest" description="Disordered" evidence="2">
    <location>
        <begin position="153"/>
        <end position="196"/>
    </location>
</feature>
<dbReference type="InterPro" id="IPR000571">
    <property type="entry name" value="Znf_CCCH"/>
</dbReference>